<dbReference type="STRING" id="530564.Psta_0640"/>
<dbReference type="InterPro" id="IPR007612">
    <property type="entry name" value="LOR"/>
</dbReference>
<keyword evidence="3" id="KW-1185">Reference proteome</keyword>
<proteinExistence type="inferred from homology"/>
<evidence type="ECO:0000256" key="1">
    <source>
        <dbReference type="ARBA" id="ARBA00005437"/>
    </source>
</evidence>
<accession>D2R4H8</accession>
<name>D2R4H8_PIRSD</name>
<dbReference type="AlphaFoldDB" id="D2R4H8"/>
<dbReference type="Proteomes" id="UP000001887">
    <property type="component" value="Chromosome"/>
</dbReference>
<gene>
    <name evidence="2" type="ordered locus">Psta_0640</name>
</gene>
<reference evidence="2 3" key="1">
    <citation type="journal article" date="2009" name="Stand. Genomic Sci.">
        <title>Complete genome sequence of Pirellula staleyi type strain (ATCC 27377).</title>
        <authorList>
            <person name="Clum A."/>
            <person name="Tindall B.J."/>
            <person name="Sikorski J."/>
            <person name="Ivanova N."/>
            <person name="Mavrommatis K."/>
            <person name="Lucas S."/>
            <person name="Glavina del Rio T."/>
            <person name="Nolan M."/>
            <person name="Chen F."/>
            <person name="Tice H."/>
            <person name="Pitluck S."/>
            <person name="Cheng J.F."/>
            <person name="Chertkov O."/>
            <person name="Brettin T."/>
            <person name="Han C."/>
            <person name="Detter J.C."/>
            <person name="Kuske C."/>
            <person name="Bruce D."/>
            <person name="Goodwin L."/>
            <person name="Ovchinikova G."/>
            <person name="Pati A."/>
            <person name="Mikhailova N."/>
            <person name="Chen A."/>
            <person name="Palaniappan K."/>
            <person name="Land M."/>
            <person name="Hauser L."/>
            <person name="Chang Y.J."/>
            <person name="Jeffries C.D."/>
            <person name="Chain P."/>
            <person name="Rohde M."/>
            <person name="Goker M."/>
            <person name="Bristow J."/>
            <person name="Eisen J.A."/>
            <person name="Markowitz V."/>
            <person name="Hugenholtz P."/>
            <person name="Kyrpides N.C."/>
            <person name="Klenk H.P."/>
            <person name="Lapidus A."/>
        </authorList>
    </citation>
    <scope>NUCLEOTIDE SEQUENCE [LARGE SCALE GENOMIC DNA]</scope>
    <source>
        <strain evidence="3">ATCC 27377 / DSM 6068 / ICPB 4128</strain>
    </source>
</reference>
<dbReference type="OrthoDB" id="652307at2"/>
<dbReference type="eggNOG" id="COG4894">
    <property type="taxonomic scope" value="Bacteria"/>
</dbReference>
<organism evidence="2 3">
    <name type="scientific">Pirellula staleyi (strain ATCC 27377 / DSM 6068 / ICPB 4128)</name>
    <name type="common">Pirella staleyi</name>
    <dbReference type="NCBI Taxonomy" id="530564"/>
    <lineage>
        <taxon>Bacteria</taxon>
        <taxon>Pseudomonadati</taxon>
        <taxon>Planctomycetota</taxon>
        <taxon>Planctomycetia</taxon>
        <taxon>Pirellulales</taxon>
        <taxon>Pirellulaceae</taxon>
        <taxon>Pirellula</taxon>
    </lineage>
</organism>
<evidence type="ECO:0000313" key="3">
    <source>
        <dbReference type="Proteomes" id="UP000001887"/>
    </source>
</evidence>
<dbReference type="InterPro" id="IPR025659">
    <property type="entry name" value="Tubby-like_C"/>
</dbReference>
<dbReference type="Pfam" id="PF04525">
    <property type="entry name" value="LOR"/>
    <property type="match status" value="1"/>
</dbReference>
<dbReference type="HOGENOM" id="CLU_108507_1_0_0"/>
<dbReference type="EMBL" id="CP001848">
    <property type="protein sequence ID" value="ADB15326.1"/>
    <property type="molecule type" value="Genomic_DNA"/>
</dbReference>
<protein>
    <submittedName>
        <fullName evidence="2">Uncharacterized protein</fullName>
    </submittedName>
</protein>
<dbReference type="InterPro" id="IPR038595">
    <property type="entry name" value="LOR_sf"/>
</dbReference>
<dbReference type="SUPFAM" id="SSF54518">
    <property type="entry name" value="Tubby C-terminal domain-like"/>
    <property type="match status" value="1"/>
</dbReference>
<evidence type="ECO:0000313" key="2">
    <source>
        <dbReference type="EMBL" id="ADB15326.1"/>
    </source>
</evidence>
<dbReference type="KEGG" id="psl:Psta_0640"/>
<comment type="similarity">
    <text evidence="1">Belongs to the LOR family.</text>
</comment>
<sequence length="167" mass="18726">MKYLIEQKLLAWGDDFTIRDAEGKQIYFVDGQGISFGNKLSFEDLEKQQLAFIEQRVWAWGNEYDIERDGTLLARVSRKSASNSQAMRFFVDVPGPEDLEAVGNFIARDYKFIRHNVVVATVQSDESTGGIFVDVPGNEDAVLLLSAVIVIDLVSQEPVSSASLFRE</sequence>
<dbReference type="Gene3D" id="2.40.160.200">
    <property type="entry name" value="LURP1-related"/>
    <property type="match status" value="1"/>
</dbReference>